<keyword evidence="1" id="KW-0547">Nucleotide-binding</keyword>
<dbReference type="OrthoDB" id="784829at2"/>
<dbReference type="Gene3D" id="3.40.50.300">
    <property type="entry name" value="P-loop containing nucleotide triphosphate hydrolases"/>
    <property type="match status" value="1"/>
</dbReference>
<evidence type="ECO:0000256" key="5">
    <source>
        <dbReference type="SAM" id="MobiDB-lite"/>
    </source>
</evidence>
<dbReference type="InterPro" id="IPR004968">
    <property type="entry name" value="DNA_primase/NTPase_C"/>
</dbReference>
<dbReference type="SUPFAM" id="SSF52540">
    <property type="entry name" value="P-loop containing nucleoside triphosphate hydrolases"/>
    <property type="match status" value="1"/>
</dbReference>
<gene>
    <name evidence="7" type="ORF">E4T80_11635</name>
</gene>
<organism evidence="7 8">
    <name type="scientific">Muribacter muris</name>
    <dbReference type="NCBI Taxonomy" id="67855"/>
    <lineage>
        <taxon>Bacteria</taxon>
        <taxon>Pseudomonadati</taxon>
        <taxon>Pseudomonadota</taxon>
        <taxon>Gammaproteobacteria</taxon>
        <taxon>Pasteurellales</taxon>
        <taxon>Pasteurellaceae</taxon>
        <taxon>Muribacter</taxon>
    </lineage>
</organism>
<feature type="region of interest" description="Disordered" evidence="5">
    <location>
        <begin position="1"/>
        <end position="20"/>
    </location>
</feature>
<dbReference type="InterPro" id="IPR006500">
    <property type="entry name" value="Helicase_put_C_phage/plasmid"/>
</dbReference>
<evidence type="ECO:0000256" key="3">
    <source>
        <dbReference type="ARBA" id="ARBA00022806"/>
    </source>
</evidence>
<dbReference type="InterPro" id="IPR045455">
    <property type="entry name" value="NrS-1_pol-like_helicase"/>
</dbReference>
<protein>
    <recommendedName>
        <fullName evidence="6">SF3 helicase domain-containing protein</fullName>
    </recommendedName>
</protein>
<accession>A0A4Y9JQH9</accession>
<dbReference type="EMBL" id="SPPA01000034">
    <property type="protein sequence ID" value="TFV07951.1"/>
    <property type="molecule type" value="Genomic_DNA"/>
</dbReference>
<reference evidence="7 8" key="1">
    <citation type="submission" date="2019-03" db="EMBL/GenBank/DDBJ databases">
        <title>Diversity of the mouse oral microbiome.</title>
        <authorList>
            <person name="Joseph S."/>
            <person name="Aduse-Opoku J."/>
            <person name="Curtis M."/>
            <person name="Wade W."/>
            <person name="Hashim A."/>
        </authorList>
    </citation>
    <scope>NUCLEOTIDE SEQUENCE [LARGE SCALE GENOMIC DNA]</scope>
    <source>
        <strain evidence="7 8">WT12</strain>
    </source>
</reference>
<evidence type="ECO:0000256" key="1">
    <source>
        <dbReference type="ARBA" id="ARBA00022741"/>
    </source>
</evidence>
<dbReference type="PROSITE" id="PS51206">
    <property type="entry name" value="SF3_HELICASE_1"/>
    <property type="match status" value="1"/>
</dbReference>
<dbReference type="InterPro" id="IPR014015">
    <property type="entry name" value="Helicase_SF3_DNA-vir"/>
</dbReference>
<name>A0A4Y9JQH9_9PAST</name>
<proteinExistence type="predicted"/>
<dbReference type="InterPro" id="IPR036390">
    <property type="entry name" value="WH_DNA-bd_sf"/>
</dbReference>
<dbReference type="GO" id="GO:0005524">
    <property type="term" value="F:ATP binding"/>
    <property type="evidence" value="ECO:0007669"/>
    <property type="project" value="UniProtKB-KW"/>
</dbReference>
<dbReference type="PANTHER" id="PTHR35372:SF2">
    <property type="entry name" value="SF3 HELICASE DOMAIN-CONTAINING PROTEIN"/>
    <property type="match status" value="1"/>
</dbReference>
<dbReference type="GO" id="GO:0004386">
    <property type="term" value="F:helicase activity"/>
    <property type="evidence" value="ECO:0007669"/>
    <property type="project" value="UniProtKB-KW"/>
</dbReference>
<keyword evidence="3" id="KW-0347">Helicase</keyword>
<comment type="caution">
    <text evidence="7">The sequence shown here is derived from an EMBL/GenBank/DDBJ whole genome shotgun (WGS) entry which is preliminary data.</text>
</comment>
<dbReference type="NCBIfam" id="TIGR01613">
    <property type="entry name" value="primase_Cterm"/>
    <property type="match status" value="1"/>
</dbReference>
<dbReference type="SUPFAM" id="SSF46785">
    <property type="entry name" value="Winged helix' DNA-binding domain"/>
    <property type="match status" value="1"/>
</dbReference>
<dbReference type="Gene3D" id="1.10.10.10">
    <property type="entry name" value="Winged helix-like DNA-binding domain superfamily/Winged helix DNA-binding domain"/>
    <property type="match status" value="1"/>
</dbReference>
<keyword evidence="4" id="KW-0067">ATP-binding</keyword>
<dbReference type="Pfam" id="PF19263">
    <property type="entry name" value="DUF5906"/>
    <property type="match status" value="1"/>
</dbReference>
<dbReference type="InterPro" id="IPR036388">
    <property type="entry name" value="WH-like_DNA-bd_sf"/>
</dbReference>
<dbReference type="InterPro" id="IPR051620">
    <property type="entry name" value="ORF904-like_C"/>
</dbReference>
<evidence type="ECO:0000313" key="7">
    <source>
        <dbReference type="EMBL" id="TFV07951.1"/>
    </source>
</evidence>
<dbReference type="InterPro" id="IPR014818">
    <property type="entry name" value="Phage/plasmid_primase_P4_C"/>
</dbReference>
<dbReference type="PANTHER" id="PTHR35372">
    <property type="entry name" value="ATP BINDING PROTEIN-RELATED"/>
    <property type="match status" value="1"/>
</dbReference>
<dbReference type="AlphaFoldDB" id="A0A4Y9JQH9"/>
<dbReference type="Proteomes" id="UP000297396">
    <property type="component" value="Unassembled WGS sequence"/>
</dbReference>
<dbReference type="SMART" id="SM00885">
    <property type="entry name" value="D5_N"/>
    <property type="match status" value="1"/>
</dbReference>
<dbReference type="InterPro" id="IPR027417">
    <property type="entry name" value="P-loop_NTPase"/>
</dbReference>
<dbReference type="Pfam" id="PF08706">
    <property type="entry name" value="D5_N"/>
    <property type="match status" value="1"/>
</dbReference>
<evidence type="ECO:0000256" key="4">
    <source>
        <dbReference type="ARBA" id="ARBA00022840"/>
    </source>
</evidence>
<dbReference type="Pfam" id="PF03288">
    <property type="entry name" value="Pox_D5"/>
    <property type="match status" value="1"/>
</dbReference>
<evidence type="ECO:0000259" key="6">
    <source>
        <dbReference type="PROSITE" id="PS51206"/>
    </source>
</evidence>
<evidence type="ECO:0000256" key="2">
    <source>
        <dbReference type="ARBA" id="ARBA00022801"/>
    </source>
</evidence>
<keyword evidence="2" id="KW-0378">Hydrolase</keyword>
<evidence type="ECO:0000313" key="8">
    <source>
        <dbReference type="Proteomes" id="UP000297396"/>
    </source>
</evidence>
<feature type="domain" description="SF3 helicase" evidence="6">
    <location>
        <begin position="315"/>
        <end position="469"/>
    </location>
</feature>
<sequence length="614" mass="70097">MQGVEMARSTKLKKAPNLKKQPQGATECKILVGSQAWAFAKAPHTARPQAEIELNQVLPAGELPPPIVLSEDELADLTAYQIVPATVQYVEIQRCNNAKPLSQNIIIILCDQLANQTNAGTVIMSDEAGQLLENLSSYIHRLRTETDTQQRAKLAAEADKTPEQRKAERAKLFDTMGDNEKLVAFMEWHKKPIYYHEQLQTLYHYTGKKWEAVEDVAMGRLIRNFFLEYGITKYTASRIEKMLSLFKYEAERMEKRDPHLLAFANGILHKQTGEFMPHDKAYFLTSFINIDYFANPTSTPNFDKWLNWVSDGKVEKRDRILAALYMILTNRYEWQLFLEITGEGGTGKSIFNHLAKILAGGEENTAAFSLKDLESPTMRCGLIDKTLCYSPDQESYISDGGILRSITGGDAISFRPLYKGAFKDVVKAVFLITGNSPIIFKEQKGGTSRRRVIFQFNKVVTESEKDYHLKDKLEQEAGGIVRRLLDTFPDPMTAKALLEAQKTSEEALEVKEETDHILQFAKHFEAREIINGLTLGSSRRPQAHRTALHSSYLYYCERMGIINPLQRNRFKQAFEYALKERNSPHPLRTRQKGGIYITNIYYVNMEHTINDWDN</sequence>
<dbReference type="GO" id="GO:0016787">
    <property type="term" value="F:hydrolase activity"/>
    <property type="evidence" value="ECO:0007669"/>
    <property type="project" value="UniProtKB-KW"/>
</dbReference>